<feature type="compositionally biased region" description="Basic and acidic residues" evidence="2">
    <location>
        <begin position="91"/>
        <end position="100"/>
    </location>
</feature>
<evidence type="ECO:0000256" key="1">
    <source>
        <dbReference type="SAM" id="Coils"/>
    </source>
</evidence>
<keyword evidence="1" id="KW-0175">Coiled coil</keyword>
<keyword evidence="3" id="KW-1133">Transmembrane helix</keyword>
<reference evidence="4 5" key="1">
    <citation type="journal article" date="2013" name="MBio">
        <title>Genome sequencing of the plant pathogen Taphrina deformans, the causal agent of peach leaf curl.</title>
        <authorList>
            <person name="Cisse O.H."/>
            <person name="Almeida J.M.G.C.F."/>
            <person name="Fonseca A."/>
            <person name="Kumar A.A."/>
            <person name="Salojaervi J."/>
            <person name="Overmyer K."/>
            <person name="Hauser P.M."/>
            <person name="Pagni M."/>
        </authorList>
    </citation>
    <scope>NUCLEOTIDE SEQUENCE [LARGE SCALE GENOMIC DNA]</scope>
    <source>
        <strain evidence="5">PYCC 5710 / ATCC 11124 / CBS 356.35 / IMI 108563 / JCM 9778 / NBRC 8474</strain>
    </source>
</reference>
<accession>R4X8S1</accession>
<feature type="compositionally biased region" description="Polar residues" evidence="2">
    <location>
        <begin position="214"/>
        <end position="230"/>
    </location>
</feature>
<dbReference type="OrthoDB" id="432685at2759"/>
<keyword evidence="3" id="KW-0812">Transmembrane</keyword>
<feature type="compositionally biased region" description="Polar residues" evidence="2">
    <location>
        <begin position="195"/>
        <end position="207"/>
    </location>
</feature>
<evidence type="ECO:0000256" key="3">
    <source>
        <dbReference type="SAM" id="Phobius"/>
    </source>
</evidence>
<dbReference type="EMBL" id="CAHR02000059">
    <property type="protein sequence ID" value="CCG81800.1"/>
    <property type="molecule type" value="Genomic_DNA"/>
</dbReference>
<feature type="region of interest" description="Disordered" evidence="2">
    <location>
        <begin position="89"/>
        <end position="235"/>
    </location>
</feature>
<organism evidence="4 5">
    <name type="scientific">Taphrina deformans (strain PYCC 5710 / ATCC 11124 / CBS 356.35 / IMI 108563 / JCM 9778 / NBRC 8474)</name>
    <name type="common">Peach leaf curl fungus</name>
    <name type="synonym">Lalaria deformans</name>
    <dbReference type="NCBI Taxonomy" id="1097556"/>
    <lineage>
        <taxon>Eukaryota</taxon>
        <taxon>Fungi</taxon>
        <taxon>Dikarya</taxon>
        <taxon>Ascomycota</taxon>
        <taxon>Taphrinomycotina</taxon>
        <taxon>Taphrinomycetes</taxon>
        <taxon>Taphrinales</taxon>
        <taxon>Taphrinaceae</taxon>
        <taxon>Taphrina</taxon>
    </lineage>
</organism>
<dbReference type="InterPro" id="IPR018247">
    <property type="entry name" value="EF_Hand_1_Ca_BS"/>
</dbReference>
<dbReference type="PROSITE" id="PS00018">
    <property type="entry name" value="EF_HAND_1"/>
    <property type="match status" value="1"/>
</dbReference>
<evidence type="ECO:0000313" key="5">
    <source>
        <dbReference type="Proteomes" id="UP000013776"/>
    </source>
</evidence>
<keyword evidence="3" id="KW-0472">Membrane</keyword>
<protein>
    <submittedName>
        <fullName evidence="4">Sporulation-specific protein 15</fullName>
    </submittedName>
</protein>
<gene>
    <name evidence="4" type="ORF">TAPDE_001657</name>
</gene>
<comment type="caution">
    <text evidence="4">The sequence shown here is derived from an EMBL/GenBank/DDBJ whole genome shotgun (WGS) entry which is preliminary data.</text>
</comment>
<dbReference type="AlphaFoldDB" id="R4X8S1"/>
<dbReference type="VEuPathDB" id="FungiDB:TAPDE_001657"/>
<evidence type="ECO:0000313" key="4">
    <source>
        <dbReference type="EMBL" id="CCG81800.1"/>
    </source>
</evidence>
<name>R4X8S1_TAPDE</name>
<feature type="compositionally biased region" description="Polar residues" evidence="2">
    <location>
        <begin position="171"/>
        <end position="187"/>
    </location>
</feature>
<keyword evidence="5" id="KW-1185">Reference proteome</keyword>
<feature type="coiled-coil region" evidence="1">
    <location>
        <begin position="258"/>
        <end position="327"/>
    </location>
</feature>
<evidence type="ECO:0000256" key="2">
    <source>
        <dbReference type="SAM" id="MobiDB-lite"/>
    </source>
</evidence>
<dbReference type="Proteomes" id="UP000013776">
    <property type="component" value="Unassembled WGS sequence"/>
</dbReference>
<dbReference type="eggNOG" id="ENOG502S07A">
    <property type="taxonomic scope" value="Eukaryota"/>
</dbReference>
<proteinExistence type="predicted"/>
<feature type="transmembrane region" description="Helical" evidence="3">
    <location>
        <begin position="539"/>
        <end position="561"/>
    </location>
</feature>
<dbReference type="STRING" id="1097556.R4X8S1"/>
<feature type="compositionally biased region" description="Basic and acidic residues" evidence="2">
    <location>
        <begin position="144"/>
        <end position="159"/>
    </location>
</feature>
<dbReference type="Gene3D" id="1.10.287.1490">
    <property type="match status" value="1"/>
</dbReference>
<sequence>MADIDIAKHRAFEAVFGHFDPSGTGSINTKDFLNLIDELDGMQPESADPIISMDQRENAAAVVDAGIAMSKGEVLDFLEELGVTFRMPDVTSHENEEGPRVEPIQSWGSVTPQALSDEKRDRRRTQGQTTRAFSNEILGQRPNMSDRDTMLLQEPHDYDDPNSILHRSHSPLAQSTPNKDSPYSQTLLGKGNRSPAHNRTNLTTRSKSYAFGPDSSSPAFSPSNRYTGSSWPLGDESDELHNQVRLLQDRDKVSERTISLNEQQIHRLETLVAESQQELSRSDRIASDLRASYAAAEATIQSLEKDVTDAHNELVSCQAKLEKAKSDLDLQISEHDRVKDLEGEQHRELTKLRAQLRMVSGDQKNAQHEQAKLLEEIESLQSRCESMISAERELVDTRRSCLEKDQIIQQLKVDLDDVKKASMRNIRSSTLDAELASAHGASVSKESQTIEALISEDDRPQHVEPTETQEEALKQHYATLSNELGLQRNLIDKMIKMKAGIKRQKLKARSNGSHAAIATTDSAPMAKDARLVDLAGSHWLVTWPLIVLYSLVFLGLGYILASQASAVNAPGVSYAELKSWERANAIDYVLEYHGVMGHASNYRWWEGGWLWVEMLGYWLEEKLIDHPWPT</sequence>